<keyword evidence="2" id="KW-1185">Reference proteome</keyword>
<comment type="caution">
    <text evidence="1">The sequence shown here is derived from an EMBL/GenBank/DDBJ whole genome shotgun (WGS) entry which is preliminary data.</text>
</comment>
<evidence type="ECO:0000313" key="2">
    <source>
        <dbReference type="Proteomes" id="UP001205612"/>
    </source>
</evidence>
<organism evidence="1 2">
    <name type="scientific">Streptomyces pyxinicus</name>
    <dbReference type="NCBI Taxonomy" id="2970331"/>
    <lineage>
        <taxon>Bacteria</taxon>
        <taxon>Bacillati</taxon>
        <taxon>Actinomycetota</taxon>
        <taxon>Actinomycetes</taxon>
        <taxon>Kitasatosporales</taxon>
        <taxon>Streptomycetaceae</taxon>
        <taxon>Streptomyces</taxon>
    </lineage>
</organism>
<reference evidence="1 2" key="1">
    <citation type="submission" date="2022-08" db="EMBL/GenBank/DDBJ databases">
        <authorList>
            <person name="Somphong A."/>
            <person name="Phongsopitanun W."/>
        </authorList>
    </citation>
    <scope>NUCLEOTIDE SEQUENCE [LARGE SCALE GENOMIC DNA]</scope>
    <source>
        <strain evidence="1 2">LP11</strain>
    </source>
</reference>
<evidence type="ECO:0000313" key="1">
    <source>
        <dbReference type="EMBL" id="MCS0601131.1"/>
    </source>
</evidence>
<protein>
    <submittedName>
        <fullName evidence="1">Uncharacterized protein</fullName>
    </submittedName>
</protein>
<dbReference type="RefSeq" id="WP_258777499.1">
    <property type="nucleotide sequence ID" value="NZ_JANUGP010000004.1"/>
</dbReference>
<accession>A0ABT2AY07</accession>
<proteinExistence type="predicted"/>
<dbReference type="Proteomes" id="UP001205612">
    <property type="component" value="Unassembled WGS sequence"/>
</dbReference>
<sequence>MKPTLSVDGRYRINLRVVYRLDLERMADALAFHYRYHLVWEDGPLPDLGKARLVNEIKEELEDSGLEHIALWREHLNQDDVEAWEDWSKAQVLAHFPDLGKEAGH</sequence>
<name>A0ABT2AY07_9ACTN</name>
<gene>
    <name evidence="1" type="ORF">NX794_07785</name>
</gene>
<dbReference type="EMBL" id="JANUGP010000004">
    <property type="protein sequence ID" value="MCS0601131.1"/>
    <property type="molecule type" value="Genomic_DNA"/>
</dbReference>